<evidence type="ECO:0000313" key="6">
    <source>
        <dbReference type="Proteomes" id="UP001258994"/>
    </source>
</evidence>
<dbReference type="PROSITE" id="PS51257">
    <property type="entry name" value="PROKAR_LIPOPROTEIN"/>
    <property type="match status" value="1"/>
</dbReference>
<dbReference type="RefSeq" id="WP_348390996.1">
    <property type="nucleotide sequence ID" value="NZ_CP134145.1"/>
</dbReference>
<keyword evidence="1 2" id="KW-0732">Signal</keyword>
<proteinExistence type="predicted"/>
<evidence type="ECO:0000313" key="5">
    <source>
        <dbReference type="EMBL" id="WNC71872.1"/>
    </source>
</evidence>
<sequence length="747" mass="79708">MQMARYKKLSLQFVFVLLSACMAVACGGDSGDSSEIDSASQDLTQTAELEEITPGNFITSAAVDSGKLTVQFQLFNADSTPITTVIADDVQFTVAKLTIGAEGNLTGNWQSYINKIEQPGVGTGTEPKLQATTEKASVGSFVNFNNGVYQYTFSQPLETSNQTILQQAEIQGLNLSYQESFTHRVGLQIANLDEPVNVTFDWEPSSGKTQYDGIFSQHIVATENCNACHGQLAMHGGGRVEVDYCVTCHNPGSTDANSGNTVNFKNMIHKIHRGKDLPSVQAGGSYQIYGYQDSLHDYSGVSFPNDILECGQCHAGGATAIAGVTVTSSGDNWREVVTMQACGSCHDELKFDEHMGGQVDNTNCRSCHQNSAIAGSIEDKHKNLVTEAKSQFVATILSITQTAPGEFPLIQFNISNPEDNDALYDILNDEEFTNANSSLTIDIAWSTTDYTNTGNQGDNASAVQVNALTEAVAVGDGSFSVLSSIAMPDGSLAPSIATTGSGGVNIEGHPAVNFGDANNPDFQQVPLTNVVSYFAIDDSTPIPRRKVVDITNCFGCHSELSMHGGNRNDNLEACVMCHNPRNTDKRVRSVAANPPTDGKAEESIDFKTMIHGIHGSNKREKPLQIVGYQGFTTHVYDGVFPAEVGDCTLCHSEGTYTLPLTEGVLGTTSNTGADIANPNDDTVTSPTAAVCSSCHDSDLVKGHIESNGGSFSTTQSDIDEGIVLEQCQFCHGPGAPQDISEMHPISQ</sequence>
<feature type="domain" description="OmcA-like N-terminal" evidence="3">
    <location>
        <begin position="58"/>
        <end position="209"/>
    </location>
</feature>
<dbReference type="Pfam" id="PF22113">
    <property type="entry name" value="Mtrc-MtrF_II-IV_dom"/>
    <property type="match status" value="2"/>
</dbReference>
<dbReference type="InterPro" id="IPR036280">
    <property type="entry name" value="Multihaem_cyt_sf"/>
</dbReference>
<dbReference type="EMBL" id="CP134145">
    <property type="protein sequence ID" value="WNC71872.1"/>
    <property type="molecule type" value="Genomic_DNA"/>
</dbReference>
<dbReference type="PANTHER" id="PTHR35038">
    <property type="entry name" value="DISSIMILATORY SULFITE REDUCTASE SIRA"/>
    <property type="match status" value="1"/>
</dbReference>
<dbReference type="InterPro" id="IPR051829">
    <property type="entry name" value="Multiheme_Cytochr_ET"/>
</dbReference>
<dbReference type="NCBIfam" id="TIGR03507">
    <property type="entry name" value="decahem_SO1788"/>
    <property type="match status" value="1"/>
</dbReference>
<feature type="domain" description="Outer membrane cytochrome MtrC/MtrF-like" evidence="4">
    <location>
        <begin position="545"/>
        <end position="744"/>
    </location>
</feature>
<dbReference type="SUPFAM" id="SSF48695">
    <property type="entry name" value="Multiheme cytochromes"/>
    <property type="match status" value="1"/>
</dbReference>
<evidence type="ECO:0000256" key="1">
    <source>
        <dbReference type="ARBA" id="ARBA00022729"/>
    </source>
</evidence>
<feature type="domain" description="Outer membrane cytochrome MtrC/MtrF-like" evidence="4">
    <location>
        <begin position="218"/>
        <end position="322"/>
    </location>
</feature>
<dbReference type="Gene3D" id="3.90.10.10">
    <property type="entry name" value="Cytochrome C3"/>
    <property type="match status" value="1"/>
</dbReference>
<dbReference type="Pfam" id="PF22112">
    <property type="entry name" value="OmcA-like_N"/>
    <property type="match status" value="1"/>
</dbReference>
<feature type="chain" id="PRO_5046566618" evidence="2">
    <location>
        <begin position="26"/>
        <end position="747"/>
    </location>
</feature>
<dbReference type="Proteomes" id="UP001258994">
    <property type="component" value="Chromosome"/>
</dbReference>
<dbReference type="Gene3D" id="1.10.720.180">
    <property type="match status" value="2"/>
</dbReference>
<reference evidence="6" key="1">
    <citation type="submission" date="2023-09" db="EMBL/GenBank/DDBJ databases">
        <authorList>
            <person name="Li S."/>
            <person name="Li X."/>
            <person name="Zhang C."/>
            <person name="Zhao Z."/>
        </authorList>
    </citation>
    <scope>NUCLEOTIDE SEQUENCE [LARGE SCALE GENOMIC DNA]</scope>
    <source>
        <strain evidence="6">SQ149</strain>
    </source>
</reference>
<dbReference type="InterPro" id="IPR054336">
    <property type="entry name" value="OmcA-like_N"/>
</dbReference>
<dbReference type="InterPro" id="IPR054337">
    <property type="entry name" value="Mtrc-MtrF-like_dom_II/IV"/>
</dbReference>
<keyword evidence="6" id="KW-1185">Reference proteome</keyword>
<dbReference type="PANTHER" id="PTHR35038:SF6">
    <property type="entry name" value="SURFACE LOCALIZED DECAHEME CYTOCHROME C LIPOPROTEIN"/>
    <property type="match status" value="1"/>
</dbReference>
<protein>
    <submittedName>
        <fullName evidence="5">OmcA/MtrC family decaheme c-type cytochrome</fullName>
    </submittedName>
</protein>
<accession>A0ABY9TSU5</accession>
<evidence type="ECO:0000259" key="4">
    <source>
        <dbReference type="Pfam" id="PF22113"/>
    </source>
</evidence>
<name>A0ABY9TSU5_9GAMM</name>
<dbReference type="InterPro" id="IPR020014">
    <property type="entry name" value="Decahaem_cyt-c_OmcA/MtrC"/>
</dbReference>
<evidence type="ECO:0000259" key="3">
    <source>
        <dbReference type="Pfam" id="PF22112"/>
    </source>
</evidence>
<feature type="signal peptide" evidence="2">
    <location>
        <begin position="1"/>
        <end position="25"/>
    </location>
</feature>
<gene>
    <name evidence="5" type="ORF">RGQ13_17380</name>
</gene>
<evidence type="ECO:0000256" key="2">
    <source>
        <dbReference type="SAM" id="SignalP"/>
    </source>
</evidence>
<organism evidence="5 6">
    <name type="scientific">Thalassotalea psychrophila</name>
    <dbReference type="NCBI Taxonomy" id="3065647"/>
    <lineage>
        <taxon>Bacteria</taxon>
        <taxon>Pseudomonadati</taxon>
        <taxon>Pseudomonadota</taxon>
        <taxon>Gammaproteobacteria</taxon>
        <taxon>Alteromonadales</taxon>
        <taxon>Colwelliaceae</taxon>
        <taxon>Thalassotalea</taxon>
    </lineage>
</organism>